<keyword evidence="4" id="KW-0862">Zinc</keyword>
<evidence type="ECO:0000259" key="7">
    <source>
        <dbReference type="PROSITE" id="PS51252"/>
    </source>
</evidence>
<evidence type="ECO:0000313" key="9">
    <source>
        <dbReference type="Proteomes" id="UP000046392"/>
    </source>
</evidence>
<keyword evidence="3" id="KW-0378">Hydrolase</keyword>
<evidence type="ECO:0000256" key="2">
    <source>
        <dbReference type="ARBA" id="ARBA00022723"/>
    </source>
</evidence>
<accession>A0A0N5C7N8</accession>
<keyword evidence="9" id="KW-1185">Reference proteome</keyword>
<feature type="domain" description="Peptidase M12A" evidence="8">
    <location>
        <begin position="1"/>
        <end position="85"/>
    </location>
</feature>
<protein>
    <submittedName>
        <fullName evidence="10">Antistasin-like domain-containing protein</fullName>
    </submittedName>
</protein>
<dbReference type="PANTHER" id="PTHR10127:SF780">
    <property type="entry name" value="METALLOENDOPEPTIDASE"/>
    <property type="match status" value="1"/>
</dbReference>
<dbReference type="Gene3D" id="3.40.390.10">
    <property type="entry name" value="Collagenase (Catalytic Domain)"/>
    <property type="match status" value="1"/>
</dbReference>
<organism evidence="9 10">
    <name type="scientific">Strongyloides papillosus</name>
    <name type="common">Intestinal threadworm</name>
    <dbReference type="NCBI Taxonomy" id="174720"/>
    <lineage>
        <taxon>Eukaryota</taxon>
        <taxon>Metazoa</taxon>
        <taxon>Ecdysozoa</taxon>
        <taxon>Nematoda</taxon>
        <taxon>Chromadorea</taxon>
        <taxon>Rhabditida</taxon>
        <taxon>Tylenchina</taxon>
        <taxon>Panagrolaimomorpha</taxon>
        <taxon>Strongyloidoidea</taxon>
        <taxon>Strongyloididae</taxon>
        <taxon>Strongyloides</taxon>
    </lineage>
</organism>
<evidence type="ECO:0000259" key="8">
    <source>
        <dbReference type="PROSITE" id="PS51864"/>
    </source>
</evidence>
<dbReference type="PROSITE" id="PS51864">
    <property type="entry name" value="ASTACIN"/>
    <property type="match status" value="1"/>
</dbReference>
<evidence type="ECO:0000256" key="5">
    <source>
        <dbReference type="ARBA" id="ARBA00023049"/>
    </source>
</evidence>
<proteinExistence type="predicted"/>
<evidence type="ECO:0000256" key="4">
    <source>
        <dbReference type="ARBA" id="ARBA00022833"/>
    </source>
</evidence>
<evidence type="ECO:0000313" key="10">
    <source>
        <dbReference type="WBParaSite" id="SPAL_0001394900.1"/>
    </source>
</evidence>
<dbReference type="GO" id="GO:0004222">
    <property type="term" value="F:metalloendopeptidase activity"/>
    <property type="evidence" value="ECO:0007669"/>
    <property type="project" value="InterPro"/>
</dbReference>
<dbReference type="Proteomes" id="UP000046392">
    <property type="component" value="Unplaced"/>
</dbReference>
<dbReference type="AlphaFoldDB" id="A0A0N5C7N8"/>
<dbReference type="GO" id="GO:0006508">
    <property type="term" value="P:proteolysis"/>
    <property type="evidence" value="ECO:0007669"/>
    <property type="project" value="UniProtKB-KW"/>
</dbReference>
<keyword evidence="1" id="KW-0645">Protease</keyword>
<evidence type="ECO:0000256" key="6">
    <source>
        <dbReference type="PROSITE-ProRule" id="PRU01211"/>
    </source>
</evidence>
<sequence>MYLKIFLDNIEQDTIENFTKLPLTNALDYGLQYDYESAMHYDSHSFSKNGKPTMLPHNSVYHMTMGSRSEATFLDIMMLNLHFCSKICKKRITCEHGFYQDPNSCERCKCIRGFTGRDCFEIEKDRLCGNQYLIADGTLKILNVEGEKDCVYHIISKSKNRILIEVKTVSIRLSQKFCRIFYGHF</sequence>
<dbReference type="WBParaSite" id="SPAL_0001394900.1">
    <property type="protein sequence ID" value="SPAL_0001394900.1"/>
    <property type="gene ID" value="SPAL_0001394900"/>
</dbReference>
<dbReference type="InterPro" id="IPR011061">
    <property type="entry name" value="Hirudin/antistatin"/>
</dbReference>
<reference evidence="10" key="1">
    <citation type="submission" date="2017-02" db="UniProtKB">
        <authorList>
            <consortium name="WormBaseParasite"/>
        </authorList>
    </citation>
    <scope>IDENTIFICATION</scope>
</reference>
<dbReference type="PROSITE" id="PS51252">
    <property type="entry name" value="ANTISTASIN"/>
    <property type="match status" value="1"/>
</dbReference>
<name>A0A0N5C7N8_STREA</name>
<dbReference type="SUPFAM" id="SSF55486">
    <property type="entry name" value="Metalloproteases ('zincins'), catalytic domain"/>
    <property type="match status" value="1"/>
</dbReference>
<keyword evidence="2" id="KW-0479">Metal-binding</keyword>
<dbReference type="GO" id="GO:0004867">
    <property type="term" value="F:serine-type endopeptidase inhibitor activity"/>
    <property type="evidence" value="ECO:0007669"/>
    <property type="project" value="InterPro"/>
</dbReference>
<dbReference type="GO" id="GO:0046872">
    <property type="term" value="F:metal ion binding"/>
    <property type="evidence" value="ECO:0007669"/>
    <property type="project" value="UniProtKB-KW"/>
</dbReference>
<evidence type="ECO:0000256" key="1">
    <source>
        <dbReference type="ARBA" id="ARBA00022670"/>
    </source>
</evidence>
<evidence type="ECO:0000256" key="3">
    <source>
        <dbReference type="ARBA" id="ARBA00022801"/>
    </source>
</evidence>
<dbReference type="PANTHER" id="PTHR10127">
    <property type="entry name" value="DISCOIDIN, CUB, EGF, LAMININ , AND ZINC METALLOPROTEASE DOMAIN CONTAINING"/>
    <property type="match status" value="1"/>
</dbReference>
<dbReference type="SUPFAM" id="SSF57262">
    <property type="entry name" value="Leech antihemostatic proteins"/>
    <property type="match status" value="1"/>
</dbReference>
<dbReference type="InterPro" id="IPR004094">
    <property type="entry name" value="Antistasin-like"/>
</dbReference>
<feature type="domain" description="Antistasin-like" evidence="7">
    <location>
        <begin position="84"/>
        <end position="110"/>
    </location>
</feature>
<comment type="caution">
    <text evidence="6">Lacks conserved residue(s) required for the propagation of feature annotation.</text>
</comment>
<dbReference type="Pfam" id="PF01400">
    <property type="entry name" value="Astacin"/>
    <property type="match status" value="1"/>
</dbReference>
<keyword evidence="5" id="KW-0482">Metalloprotease</keyword>
<dbReference type="InterPro" id="IPR024079">
    <property type="entry name" value="MetalloPept_cat_dom_sf"/>
</dbReference>
<dbReference type="InterPro" id="IPR001506">
    <property type="entry name" value="Peptidase_M12A"/>
</dbReference>